<keyword evidence="3" id="KW-0408">Iron</keyword>
<organism evidence="5">
    <name type="scientific">mine drainage metagenome</name>
    <dbReference type="NCBI Taxonomy" id="410659"/>
    <lineage>
        <taxon>unclassified sequences</taxon>
        <taxon>metagenomes</taxon>
        <taxon>ecological metagenomes</taxon>
    </lineage>
</organism>
<evidence type="ECO:0000259" key="4">
    <source>
        <dbReference type="PROSITE" id="PS51007"/>
    </source>
</evidence>
<dbReference type="Pfam" id="PF00034">
    <property type="entry name" value="Cytochrom_C"/>
    <property type="match status" value="1"/>
</dbReference>
<accession>A0A1J5S9P2</accession>
<dbReference type="SUPFAM" id="SSF46626">
    <property type="entry name" value="Cytochrome c"/>
    <property type="match status" value="2"/>
</dbReference>
<dbReference type="PANTHER" id="PTHR35008">
    <property type="entry name" value="BLL4482 PROTEIN-RELATED"/>
    <property type="match status" value="1"/>
</dbReference>
<dbReference type="InterPro" id="IPR036909">
    <property type="entry name" value="Cyt_c-like_dom_sf"/>
</dbReference>
<sequence length="300" mass="31747">MRTLLKRLLAGVAALVVIIAVAATSLYFVSQSKLHRRYVVAVQPVPVPTGADAIARGHHIALIHGCLECHGPDAGGHMVIDNPAMGKLYAPNLTHGVGGLKASYSTVDWVRAIRHGVGGDGRTLVLMPSLEFSTMSDADVGDLIAYLDSLPSVDRISPPVRLGPVSRMLIATGKMRLSAAELVHMNVKPSTVQPGPTAAYGHYLAANCMGCHNPALSGGKIAEGPPNWPPAANLTPGPGSAVAHWTEAQFVETMRTRRTPDGRTLSPVMPDFVGHMSDTELSALWTYLRTLPPKPTGQQG</sequence>
<evidence type="ECO:0000313" key="5">
    <source>
        <dbReference type="EMBL" id="OIR05233.1"/>
    </source>
</evidence>
<evidence type="ECO:0000256" key="1">
    <source>
        <dbReference type="ARBA" id="ARBA00022617"/>
    </source>
</evidence>
<dbReference type="PANTHER" id="PTHR35008:SF8">
    <property type="entry name" value="ALCOHOL DEHYDROGENASE CYTOCHROME C SUBUNIT"/>
    <property type="match status" value="1"/>
</dbReference>
<gene>
    <name evidence="5" type="primary">fdhC_1</name>
    <name evidence="5" type="ORF">GALL_125450</name>
</gene>
<dbReference type="GO" id="GO:0020037">
    <property type="term" value="F:heme binding"/>
    <property type="evidence" value="ECO:0007669"/>
    <property type="project" value="InterPro"/>
</dbReference>
<keyword evidence="2" id="KW-0479">Metal-binding</keyword>
<name>A0A1J5S9P2_9ZZZZ</name>
<dbReference type="InterPro" id="IPR051459">
    <property type="entry name" value="Cytochrome_c-type_DH"/>
</dbReference>
<evidence type="ECO:0000256" key="3">
    <source>
        <dbReference type="ARBA" id="ARBA00023004"/>
    </source>
</evidence>
<dbReference type="InterPro" id="IPR009056">
    <property type="entry name" value="Cyt_c-like_dom"/>
</dbReference>
<dbReference type="Gene3D" id="1.10.760.10">
    <property type="entry name" value="Cytochrome c-like domain"/>
    <property type="match status" value="2"/>
</dbReference>
<dbReference type="AlphaFoldDB" id="A0A1J5S9P2"/>
<keyword evidence="1" id="KW-0349">Heme</keyword>
<evidence type="ECO:0000256" key="2">
    <source>
        <dbReference type="ARBA" id="ARBA00022723"/>
    </source>
</evidence>
<proteinExistence type="predicted"/>
<reference evidence="5" key="1">
    <citation type="submission" date="2016-10" db="EMBL/GenBank/DDBJ databases">
        <title>Sequence of Gallionella enrichment culture.</title>
        <authorList>
            <person name="Poehlein A."/>
            <person name="Muehling M."/>
            <person name="Daniel R."/>
        </authorList>
    </citation>
    <scope>NUCLEOTIDE SEQUENCE</scope>
</reference>
<feature type="domain" description="Cytochrome c" evidence="4">
    <location>
        <begin position="52"/>
        <end position="151"/>
    </location>
</feature>
<dbReference type="GO" id="GO:0009055">
    <property type="term" value="F:electron transfer activity"/>
    <property type="evidence" value="ECO:0007669"/>
    <property type="project" value="InterPro"/>
</dbReference>
<comment type="caution">
    <text evidence="5">The sequence shown here is derived from an EMBL/GenBank/DDBJ whole genome shotgun (WGS) entry which is preliminary data.</text>
</comment>
<dbReference type="Pfam" id="PF13442">
    <property type="entry name" value="Cytochrome_CBB3"/>
    <property type="match status" value="1"/>
</dbReference>
<dbReference type="PROSITE" id="PS51007">
    <property type="entry name" value="CYTC"/>
    <property type="match status" value="2"/>
</dbReference>
<protein>
    <submittedName>
        <fullName evidence="5">Fructose dehydrogenase cytochrome subunit</fullName>
    </submittedName>
</protein>
<feature type="domain" description="Cytochrome c" evidence="4">
    <location>
        <begin position="190"/>
        <end position="292"/>
    </location>
</feature>
<dbReference type="EMBL" id="MLJW01000051">
    <property type="protein sequence ID" value="OIR05233.1"/>
    <property type="molecule type" value="Genomic_DNA"/>
</dbReference>
<dbReference type="GO" id="GO:0046872">
    <property type="term" value="F:metal ion binding"/>
    <property type="evidence" value="ECO:0007669"/>
    <property type="project" value="UniProtKB-KW"/>
</dbReference>